<dbReference type="AlphaFoldDB" id="A0A4Q2CWS7"/>
<dbReference type="CDD" id="cd22386">
    <property type="entry name" value="KH-I_KHDC4_rpt2"/>
    <property type="match status" value="1"/>
</dbReference>
<dbReference type="Proteomes" id="UP000290288">
    <property type="component" value="Unassembled WGS sequence"/>
</dbReference>
<proteinExistence type="predicted"/>
<dbReference type="OrthoDB" id="397265at2759"/>
<feature type="compositionally biased region" description="Pro residues" evidence="1">
    <location>
        <begin position="127"/>
        <end position="142"/>
    </location>
</feature>
<feature type="region of interest" description="Disordered" evidence="1">
    <location>
        <begin position="121"/>
        <end position="168"/>
    </location>
</feature>
<dbReference type="InterPro" id="IPR055256">
    <property type="entry name" value="KH_1_KHDC4/BBP-like"/>
</dbReference>
<reference evidence="3 4" key="1">
    <citation type="submission" date="2019-01" db="EMBL/GenBank/DDBJ databases">
        <title>Draft genome sequence of Psathyrella aberdarensis IHI B618.</title>
        <authorList>
            <person name="Buettner E."/>
            <person name="Kellner H."/>
        </authorList>
    </citation>
    <scope>NUCLEOTIDE SEQUENCE [LARGE SCALE GENOMIC DNA]</scope>
    <source>
        <strain evidence="3 4">IHI B618</strain>
    </source>
</reference>
<evidence type="ECO:0000259" key="2">
    <source>
        <dbReference type="Pfam" id="PF22675"/>
    </source>
</evidence>
<dbReference type="GO" id="GO:0005634">
    <property type="term" value="C:nucleus"/>
    <property type="evidence" value="ECO:0007669"/>
    <property type="project" value="InterPro"/>
</dbReference>
<gene>
    <name evidence="3" type="ORF">EST38_g14629</name>
</gene>
<evidence type="ECO:0000313" key="3">
    <source>
        <dbReference type="EMBL" id="RXW11227.1"/>
    </source>
</evidence>
<dbReference type="InterPro" id="IPR031121">
    <property type="entry name" value="RIK/BLOM7"/>
</dbReference>
<evidence type="ECO:0000313" key="4">
    <source>
        <dbReference type="Proteomes" id="UP000290288"/>
    </source>
</evidence>
<dbReference type="SUPFAM" id="SSF54791">
    <property type="entry name" value="Eukaryotic type KH-domain (KH-domain type I)"/>
    <property type="match status" value="1"/>
</dbReference>
<dbReference type="InterPro" id="IPR047889">
    <property type="entry name" value="KHDC4_KH-I_second"/>
</dbReference>
<organism evidence="3 4">
    <name type="scientific">Candolleomyces aberdarensis</name>
    <dbReference type="NCBI Taxonomy" id="2316362"/>
    <lineage>
        <taxon>Eukaryota</taxon>
        <taxon>Fungi</taxon>
        <taxon>Dikarya</taxon>
        <taxon>Basidiomycota</taxon>
        <taxon>Agaricomycotina</taxon>
        <taxon>Agaricomycetes</taxon>
        <taxon>Agaricomycetidae</taxon>
        <taxon>Agaricales</taxon>
        <taxon>Agaricineae</taxon>
        <taxon>Psathyrellaceae</taxon>
        <taxon>Candolleomyces</taxon>
    </lineage>
</organism>
<feature type="domain" description="KHDC4/BBP-like KH-domain type I" evidence="2">
    <location>
        <begin position="20"/>
        <end position="81"/>
    </location>
</feature>
<feature type="non-terminal residue" evidence="3">
    <location>
        <position position="168"/>
    </location>
</feature>
<dbReference type="PANTHER" id="PTHR15744">
    <property type="entry name" value="BLOM7"/>
    <property type="match status" value="1"/>
</dbReference>
<dbReference type="InterPro" id="IPR036612">
    <property type="entry name" value="KH_dom_type_1_sf"/>
</dbReference>
<protein>
    <recommendedName>
        <fullName evidence="2">KHDC4/BBP-like KH-domain type I domain-containing protein</fullName>
    </recommendedName>
</protein>
<dbReference type="EMBL" id="SDEE01002159">
    <property type="protein sequence ID" value="RXW11227.1"/>
    <property type="molecule type" value="Genomic_DNA"/>
</dbReference>
<dbReference type="Gene3D" id="3.30.1370.10">
    <property type="entry name" value="K Homology domain, type 1"/>
    <property type="match status" value="1"/>
</dbReference>
<evidence type="ECO:0000256" key="1">
    <source>
        <dbReference type="SAM" id="MobiDB-lite"/>
    </source>
</evidence>
<dbReference type="PANTHER" id="PTHR15744:SF0">
    <property type="entry name" value="KH HOMOLOGY DOMAIN-CONTAINING PROTEIN 4"/>
    <property type="match status" value="1"/>
</dbReference>
<name>A0A4Q2CWS7_9AGAR</name>
<feature type="compositionally biased region" description="Low complexity" evidence="1">
    <location>
        <begin position="143"/>
        <end position="154"/>
    </location>
</feature>
<sequence length="168" mass="17714">MPFLSLFVSLTKDKIDMDSPSGSFLKYIQQESNARVQIKGIGSGFIDQETGKEHNEPLFIHVTSPDEGQVARAKVLTEDLLLIVRSEHAKQLARIQAEQAALHAAQMQYAGYSASMAYGANPAAPGGAPPPPPDQPPPPPPGSAGANNPGSAAALDTSQDPMTAYTAY</sequence>
<dbReference type="GO" id="GO:0003723">
    <property type="term" value="F:RNA binding"/>
    <property type="evidence" value="ECO:0007669"/>
    <property type="project" value="InterPro"/>
</dbReference>
<comment type="caution">
    <text evidence="3">The sequence shown here is derived from an EMBL/GenBank/DDBJ whole genome shotgun (WGS) entry which is preliminary data.</text>
</comment>
<keyword evidence="4" id="KW-1185">Reference proteome</keyword>
<dbReference type="Pfam" id="PF22675">
    <property type="entry name" value="KH-I_KHDC4-BBP"/>
    <property type="match status" value="1"/>
</dbReference>
<accession>A0A4Q2CWS7</accession>